<organism evidence="2 3">
    <name type="scientific">Knufia peltigerae</name>
    <dbReference type="NCBI Taxonomy" id="1002370"/>
    <lineage>
        <taxon>Eukaryota</taxon>
        <taxon>Fungi</taxon>
        <taxon>Dikarya</taxon>
        <taxon>Ascomycota</taxon>
        <taxon>Pezizomycotina</taxon>
        <taxon>Eurotiomycetes</taxon>
        <taxon>Chaetothyriomycetidae</taxon>
        <taxon>Chaetothyriales</taxon>
        <taxon>Trichomeriaceae</taxon>
        <taxon>Knufia</taxon>
    </lineage>
</organism>
<feature type="compositionally biased region" description="Acidic residues" evidence="1">
    <location>
        <begin position="284"/>
        <end position="301"/>
    </location>
</feature>
<protein>
    <submittedName>
        <fullName evidence="2">Uncharacterized protein</fullName>
    </submittedName>
</protein>
<evidence type="ECO:0000256" key="1">
    <source>
        <dbReference type="SAM" id="MobiDB-lite"/>
    </source>
</evidence>
<feature type="region of interest" description="Disordered" evidence="1">
    <location>
        <begin position="195"/>
        <end position="320"/>
    </location>
</feature>
<dbReference type="EMBL" id="JAPDRN010000079">
    <property type="protein sequence ID" value="KAJ9626832.1"/>
    <property type="molecule type" value="Genomic_DNA"/>
</dbReference>
<gene>
    <name evidence="2" type="ORF">H2204_009848</name>
</gene>
<feature type="compositionally biased region" description="Basic and acidic residues" evidence="1">
    <location>
        <begin position="305"/>
        <end position="316"/>
    </location>
</feature>
<feature type="region of interest" description="Disordered" evidence="1">
    <location>
        <begin position="65"/>
        <end position="144"/>
    </location>
</feature>
<sequence length="659" mass="73336">MDSSAGKPHTWLELEGKLDLNIRADSRLMDAIKRNNNGLCARPKIPDLFRWGRYRLNKEADRTSLSIADPKSRKGDHADLDREADTTVRLKRSRNSSKRGSDGTLRSSASLPHRPGLCNPRKAPCDKNRVTSPQGAPRLSYATPPPLASINQAARGANFVAAIPCSRRAQLNTNDGRPEASLEPRRGALNSFVSVLPGRPEAPSTVAKPGPGHAGKESELEITIDKAPDTGSLTSPPTHGSRQLAGGEPSNGKGKGRARSTSTGARGAKSARSTADGRTWEQSTADDEGEEDDDDDDDDQSEPAHPTDQEGFDYRKPGKKFRCPLHAANPSLCENLKSKCWKWDAPKIDRVSRHVRAHIKDDKDKMEKIDEWSKRKLKPEERWREYYRLFGGLDSNVSPYSAETGLQTPITSALAQMASHISQNSLTPSESRETLQSFVRLFAEKEHRDVEARAHFHSQQARLHSEQARIHHECEKQVRNSGERFEDAVRKLSNRSTTTPTRLEAGNHSPDTTVMPDGTQDEDLLHIMGNSGRQPSGHQRPMYATHIWPESGPASSSRSQDPTHLMVPTSSQSSQYYAYRNRIPPQEGQGILGTGIAQREETINQVLSTTDRLLDPQQRPPKRRRYQEHQRDHQQTSWNPDACSQLYQGLADTNYQAAT</sequence>
<proteinExistence type="predicted"/>
<comment type="caution">
    <text evidence="2">The sequence shown here is derived from an EMBL/GenBank/DDBJ whole genome shotgun (WGS) entry which is preliminary data.</text>
</comment>
<feature type="region of interest" description="Disordered" evidence="1">
    <location>
        <begin position="489"/>
        <end position="573"/>
    </location>
</feature>
<keyword evidence="3" id="KW-1185">Reference proteome</keyword>
<accession>A0AA39CTC7</accession>
<name>A0AA39CTC7_9EURO</name>
<feature type="compositionally biased region" description="Basic and acidic residues" evidence="1">
    <location>
        <begin position="70"/>
        <end position="88"/>
    </location>
</feature>
<evidence type="ECO:0000313" key="2">
    <source>
        <dbReference type="EMBL" id="KAJ9626832.1"/>
    </source>
</evidence>
<feature type="compositionally biased region" description="Polar residues" evidence="1">
    <location>
        <begin position="553"/>
        <end position="573"/>
    </location>
</feature>
<evidence type="ECO:0000313" key="3">
    <source>
        <dbReference type="Proteomes" id="UP001172681"/>
    </source>
</evidence>
<reference evidence="2" key="1">
    <citation type="submission" date="2022-10" db="EMBL/GenBank/DDBJ databases">
        <title>Culturing micro-colonial fungi from biological soil crusts in the Mojave desert and describing Neophaeococcomyces mojavensis, and introducing the new genera and species Taxawa tesnikishii.</title>
        <authorList>
            <person name="Kurbessoian T."/>
            <person name="Stajich J.E."/>
        </authorList>
    </citation>
    <scope>NUCLEOTIDE SEQUENCE</scope>
    <source>
        <strain evidence="2">TK_35</strain>
    </source>
</reference>
<feature type="region of interest" description="Disordered" evidence="1">
    <location>
        <begin position="609"/>
        <end position="641"/>
    </location>
</feature>
<dbReference type="Proteomes" id="UP001172681">
    <property type="component" value="Unassembled WGS sequence"/>
</dbReference>
<dbReference type="AlphaFoldDB" id="A0AA39CTC7"/>
<feature type="compositionally biased region" description="Polar residues" evidence="1">
    <location>
        <begin position="231"/>
        <end position="241"/>
    </location>
</feature>
<feature type="compositionally biased region" description="Basic and acidic residues" evidence="1">
    <location>
        <begin position="214"/>
        <end position="228"/>
    </location>
</feature>